<comment type="caution">
    <text evidence="3">The sequence shown here is derived from an EMBL/GenBank/DDBJ whole genome shotgun (WGS) entry which is preliminary data.</text>
</comment>
<keyword evidence="2" id="KW-1133">Transmembrane helix</keyword>
<evidence type="ECO:0000256" key="1">
    <source>
        <dbReference type="SAM" id="MobiDB-lite"/>
    </source>
</evidence>
<name>A0ABV6NNT9_9BACI</name>
<reference evidence="3 4" key="1">
    <citation type="submission" date="2024-09" db="EMBL/GenBank/DDBJ databases">
        <authorList>
            <person name="Sun Q."/>
            <person name="Mori K."/>
        </authorList>
    </citation>
    <scope>NUCLEOTIDE SEQUENCE [LARGE SCALE GENOMIC DNA]</scope>
    <source>
        <strain evidence="3 4">NCAIM B.02301</strain>
    </source>
</reference>
<keyword evidence="2" id="KW-0812">Transmembrane</keyword>
<proteinExistence type="predicted"/>
<evidence type="ECO:0008006" key="5">
    <source>
        <dbReference type="Google" id="ProtNLM"/>
    </source>
</evidence>
<dbReference type="RefSeq" id="WP_273843775.1">
    <property type="nucleotide sequence ID" value="NZ_JAQQWT010000007.1"/>
</dbReference>
<organism evidence="3 4">
    <name type="scientific">Halalkalibacter alkalisediminis</name>
    <dbReference type="NCBI Taxonomy" id="935616"/>
    <lineage>
        <taxon>Bacteria</taxon>
        <taxon>Bacillati</taxon>
        <taxon>Bacillota</taxon>
        <taxon>Bacilli</taxon>
        <taxon>Bacillales</taxon>
        <taxon>Bacillaceae</taxon>
        <taxon>Halalkalibacter</taxon>
    </lineage>
</organism>
<evidence type="ECO:0000313" key="4">
    <source>
        <dbReference type="Proteomes" id="UP001589833"/>
    </source>
</evidence>
<protein>
    <recommendedName>
        <fullName evidence="5">Secreted protein</fullName>
    </recommendedName>
</protein>
<gene>
    <name evidence="3" type="ORF">ACFFH4_23100</name>
</gene>
<feature type="transmembrane region" description="Helical" evidence="2">
    <location>
        <begin position="12"/>
        <end position="33"/>
    </location>
</feature>
<sequence>MVEIITDMTTLWISVVMTVLLVAAMTKANILLIEWELRTDWKNQFVYAEVKEPVSPMLIHLSRKQYKPKIPSNSDHHSQDDEEKPLRVFI</sequence>
<dbReference type="EMBL" id="JBHLTR010000082">
    <property type="protein sequence ID" value="MFC0561773.1"/>
    <property type="molecule type" value="Genomic_DNA"/>
</dbReference>
<dbReference type="Proteomes" id="UP001589833">
    <property type="component" value="Unassembled WGS sequence"/>
</dbReference>
<accession>A0ABV6NNT9</accession>
<evidence type="ECO:0000256" key="2">
    <source>
        <dbReference type="SAM" id="Phobius"/>
    </source>
</evidence>
<keyword evidence="2" id="KW-0472">Membrane</keyword>
<feature type="region of interest" description="Disordered" evidence="1">
    <location>
        <begin position="67"/>
        <end position="90"/>
    </location>
</feature>
<keyword evidence="4" id="KW-1185">Reference proteome</keyword>
<evidence type="ECO:0000313" key="3">
    <source>
        <dbReference type="EMBL" id="MFC0561773.1"/>
    </source>
</evidence>